<dbReference type="OrthoDB" id="9786954at2"/>
<evidence type="ECO:0000256" key="2">
    <source>
        <dbReference type="ARBA" id="ARBA00004664"/>
    </source>
</evidence>
<dbReference type="Proteomes" id="UP000321598">
    <property type="component" value="Unassembled WGS sequence"/>
</dbReference>
<evidence type="ECO:0000313" key="11">
    <source>
        <dbReference type="EMBL" id="GEP99082.1"/>
    </source>
</evidence>
<dbReference type="NCBIfam" id="NF010563">
    <property type="entry name" value="PRK13958.1"/>
    <property type="match status" value="1"/>
</dbReference>
<dbReference type="InterPro" id="IPR001240">
    <property type="entry name" value="PRAI_dom"/>
</dbReference>
<evidence type="ECO:0000313" key="13">
    <source>
        <dbReference type="Proteomes" id="UP000254956"/>
    </source>
</evidence>
<dbReference type="Gene3D" id="3.20.20.70">
    <property type="entry name" value="Aldolase class I"/>
    <property type="match status" value="1"/>
</dbReference>
<keyword evidence="8 9" id="KW-0413">Isomerase</keyword>
<dbReference type="InterPro" id="IPR044643">
    <property type="entry name" value="TrpF_fam"/>
</dbReference>
<dbReference type="EMBL" id="BKAV01000001">
    <property type="protein sequence ID" value="GEP99082.1"/>
    <property type="molecule type" value="Genomic_DNA"/>
</dbReference>
<name>A0A380CG31_9STAP</name>
<evidence type="ECO:0000256" key="4">
    <source>
        <dbReference type="ARBA" id="ARBA00022272"/>
    </source>
</evidence>
<comment type="pathway">
    <text evidence="2 9">Amino-acid biosynthesis; L-tryptophan biosynthesis; L-tryptophan from chorismate: step 3/5.</text>
</comment>
<dbReference type="InterPro" id="IPR011060">
    <property type="entry name" value="RibuloseP-bd_barrel"/>
</dbReference>
<dbReference type="GO" id="GO:0004640">
    <property type="term" value="F:phosphoribosylanthranilate isomerase activity"/>
    <property type="evidence" value="ECO:0007669"/>
    <property type="project" value="UniProtKB-UniRule"/>
</dbReference>
<dbReference type="RefSeq" id="WP_002511101.1">
    <property type="nucleotide sequence ID" value="NZ_AP019698.1"/>
</dbReference>
<dbReference type="Proteomes" id="UP000254956">
    <property type="component" value="Unassembled WGS sequence"/>
</dbReference>
<keyword evidence="6 9" id="KW-0822">Tryptophan biosynthesis</keyword>
<evidence type="ECO:0000313" key="12">
    <source>
        <dbReference type="EMBL" id="SUJ19920.1"/>
    </source>
</evidence>
<evidence type="ECO:0000256" key="7">
    <source>
        <dbReference type="ARBA" id="ARBA00023141"/>
    </source>
</evidence>
<comment type="similarity">
    <text evidence="9">Belongs to the TrpF family.</text>
</comment>
<dbReference type="EC" id="5.3.1.24" evidence="3 9"/>
<evidence type="ECO:0000256" key="1">
    <source>
        <dbReference type="ARBA" id="ARBA00001164"/>
    </source>
</evidence>
<dbReference type="STRING" id="1212545.SARL_12166"/>
<dbReference type="HAMAP" id="MF_00135">
    <property type="entry name" value="PRAI"/>
    <property type="match status" value="1"/>
</dbReference>
<dbReference type="Pfam" id="PF00697">
    <property type="entry name" value="PRAI"/>
    <property type="match status" value="1"/>
</dbReference>
<keyword evidence="7 9" id="KW-0057">Aromatic amino acid biosynthesis</keyword>
<dbReference type="PANTHER" id="PTHR42894:SF1">
    <property type="entry name" value="N-(5'-PHOSPHORIBOSYL)ANTHRANILATE ISOMERASE"/>
    <property type="match status" value="1"/>
</dbReference>
<dbReference type="AlphaFoldDB" id="A0A380CG31"/>
<evidence type="ECO:0000256" key="9">
    <source>
        <dbReference type="HAMAP-Rule" id="MF_00135"/>
    </source>
</evidence>
<sequence>MKLKFCGFRTATDVKQARHLDIDAIGFIHYPKSKRFVDTATIKSLIQLVPNDKQTVVIVVNPTMDKITELVQVTGLSTIQLHGDESVEFVAQVKQHFPQLNIIKALPANEKLNANLVAYQPYVNLFIIDTPSKAYGGTGQHFNWQILQQIRDIPYLIAGGINYDSIQQIEQLNLAHSGYDIASGIEINQYKDKDKMNDIIKLVKGVSTHE</sequence>
<evidence type="ECO:0000256" key="8">
    <source>
        <dbReference type="ARBA" id="ARBA00023235"/>
    </source>
</evidence>
<reference evidence="11 14" key="2">
    <citation type="submission" date="2019-07" db="EMBL/GenBank/DDBJ databases">
        <title>Whole genome shotgun sequence of Staphylococcus arlettae NBRC 109765.</title>
        <authorList>
            <person name="Hosoyama A."/>
            <person name="Uohara A."/>
            <person name="Ohji S."/>
            <person name="Ichikawa N."/>
        </authorList>
    </citation>
    <scope>NUCLEOTIDE SEQUENCE [LARGE SCALE GENOMIC DNA]</scope>
    <source>
        <strain evidence="11 14">NBRC 109765</strain>
    </source>
</reference>
<evidence type="ECO:0000256" key="5">
    <source>
        <dbReference type="ARBA" id="ARBA00022605"/>
    </source>
</evidence>
<evidence type="ECO:0000259" key="10">
    <source>
        <dbReference type="Pfam" id="PF00697"/>
    </source>
</evidence>
<keyword evidence="5 9" id="KW-0028">Amino-acid biosynthesis</keyword>
<organism evidence="12 13">
    <name type="scientific">Staphylococcus arlettae</name>
    <dbReference type="NCBI Taxonomy" id="29378"/>
    <lineage>
        <taxon>Bacteria</taxon>
        <taxon>Bacillati</taxon>
        <taxon>Bacillota</taxon>
        <taxon>Bacilli</taxon>
        <taxon>Bacillales</taxon>
        <taxon>Staphylococcaceae</taxon>
        <taxon>Staphylococcus</taxon>
    </lineage>
</organism>
<keyword evidence="14" id="KW-1185">Reference proteome</keyword>
<dbReference type="CDD" id="cd00405">
    <property type="entry name" value="PRAI"/>
    <property type="match status" value="1"/>
</dbReference>
<dbReference type="InterPro" id="IPR013785">
    <property type="entry name" value="Aldolase_TIM"/>
</dbReference>
<evidence type="ECO:0000256" key="3">
    <source>
        <dbReference type="ARBA" id="ARBA00012572"/>
    </source>
</evidence>
<evidence type="ECO:0000313" key="14">
    <source>
        <dbReference type="Proteomes" id="UP000321598"/>
    </source>
</evidence>
<comment type="catalytic activity">
    <reaction evidence="1 9">
        <text>N-(5-phospho-beta-D-ribosyl)anthranilate = 1-(2-carboxyphenylamino)-1-deoxy-D-ribulose 5-phosphate</text>
        <dbReference type="Rhea" id="RHEA:21540"/>
        <dbReference type="ChEBI" id="CHEBI:18277"/>
        <dbReference type="ChEBI" id="CHEBI:58613"/>
        <dbReference type="EC" id="5.3.1.24"/>
    </reaction>
</comment>
<dbReference type="SUPFAM" id="SSF51366">
    <property type="entry name" value="Ribulose-phoshate binding barrel"/>
    <property type="match status" value="1"/>
</dbReference>
<protein>
    <recommendedName>
        <fullName evidence="4 9">N-(5'-phosphoribosyl)anthranilate isomerase</fullName>
        <shortName evidence="9">PRAI</shortName>
        <ecNumber evidence="3 9">5.3.1.24</ecNumber>
    </recommendedName>
</protein>
<dbReference type="GO" id="GO:0000162">
    <property type="term" value="P:L-tryptophan biosynthetic process"/>
    <property type="evidence" value="ECO:0007669"/>
    <property type="project" value="UniProtKB-UniRule"/>
</dbReference>
<proteinExistence type="inferred from homology"/>
<feature type="domain" description="N-(5'phosphoribosyl) anthranilate isomerase (PRAI)" evidence="10">
    <location>
        <begin position="4"/>
        <end position="201"/>
    </location>
</feature>
<gene>
    <name evidence="9 12" type="primary">trpF</name>
    <name evidence="12" type="ORF">NCTC12413_01542</name>
    <name evidence="11" type="ORF">SAR03_01200</name>
</gene>
<dbReference type="EMBL" id="UGZE01000001">
    <property type="protein sequence ID" value="SUJ19920.1"/>
    <property type="molecule type" value="Genomic_DNA"/>
</dbReference>
<reference evidence="12 13" key="1">
    <citation type="submission" date="2018-06" db="EMBL/GenBank/DDBJ databases">
        <authorList>
            <consortium name="Pathogen Informatics"/>
            <person name="Doyle S."/>
        </authorList>
    </citation>
    <scope>NUCLEOTIDE SEQUENCE [LARGE SCALE GENOMIC DNA]</scope>
    <source>
        <strain evidence="12 13">NCTC12413</strain>
    </source>
</reference>
<accession>A0A380CG31</accession>
<dbReference type="PANTHER" id="PTHR42894">
    <property type="entry name" value="N-(5'-PHOSPHORIBOSYL)ANTHRANILATE ISOMERASE"/>
    <property type="match status" value="1"/>
</dbReference>
<dbReference type="UniPathway" id="UPA00035">
    <property type="reaction ID" value="UER00042"/>
</dbReference>
<evidence type="ECO:0000256" key="6">
    <source>
        <dbReference type="ARBA" id="ARBA00022822"/>
    </source>
</evidence>